<evidence type="ECO:0000313" key="3">
    <source>
        <dbReference type="EMBL" id="ALK43936.1"/>
    </source>
</evidence>
<protein>
    <submittedName>
        <fullName evidence="3">Uncharacterized protein</fullName>
    </submittedName>
</protein>
<reference evidence="3" key="1">
    <citation type="journal article" date="2016" name="Cell. Microbiol.">
        <title>Active and Adaptive Legionella CRISPR-Cas reveals a recurrent challenge to the pathogen.</title>
        <authorList>
            <person name="Rao C."/>
            <person name="Guyard C."/>
            <person name="Pelaz C."/>
            <person name="Wasserscheid J."/>
            <person name="Bondy-Denomy J."/>
            <person name="Dewar K."/>
            <person name="Ensminger A.W."/>
        </authorList>
    </citation>
    <scope>NUCLEOTIDE SEQUENCE</scope>
    <source>
        <strain evidence="3">Murcia-2001 4983</strain>
        <plasmid evidence="3">Mobile Element-1</plasmid>
    </source>
</reference>
<feature type="region of interest" description="Disordered" evidence="2">
    <location>
        <begin position="1"/>
        <end position="25"/>
    </location>
</feature>
<feature type="compositionally biased region" description="Basic and acidic residues" evidence="2">
    <location>
        <begin position="1"/>
        <end position="19"/>
    </location>
</feature>
<evidence type="ECO:0000256" key="2">
    <source>
        <dbReference type="SAM" id="MobiDB-lite"/>
    </source>
</evidence>
<proteinExistence type="predicted"/>
<accession>A0A140AYN9</accession>
<keyword evidence="1" id="KW-0175">Coiled coil</keyword>
<organism evidence="3">
    <name type="scientific">Legionella pneumophila</name>
    <dbReference type="NCBI Taxonomy" id="446"/>
    <lineage>
        <taxon>Bacteria</taxon>
        <taxon>Pseudomonadati</taxon>
        <taxon>Pseudomonadota</taxon>
        <taxon>Gammaproteobacteria</taxon>
        <taxon>Legionellales</taxon>
        <taxon>Legionellaceae</taxon>
        <taxon>Legionella</taxon>
    </lineage>
</organism>
<sequence>MIEKKEPQNWLEDFAKDSTPDPSNFGYVPLPTNVQGEPKGSVYMAHLRQENTIGAMLNRKSTFQLSENVREDYDFTNYVNQIPKDLINYADKFFGATTEDEFKSIEAQIRQEIEDKSVLAAHPWKSLAYALDPLEPTNWIPGGVIYKEAKVGVAVARSMMGAGLSAVASTGIQEAILHQNQLTRTMQESIFNTVGAGIFSGVVGGGISAVASRRLAKGFNAEEIKTAQRIQNDINDALNPNENLSAARSAIMDDSEIARMPKFIQSTMKLTPMNRLLTSPFKTAKWFGSAAYEHNYELVKNSDGITGGISLERSIKMEMKNLNNLQVEHMNHYYAMHGVTSKYFRATQKKLRELGTISGENMNLDQFNRAVYEVALTGQEHELSHVNAAAKMWRDEFDRLQKQAIDLGLLPEDVKVPNAPNYIMVMYNKNKIIEEGGKSARGEGTFANHLFQQFQATNEIVRHFTQSPFYTEAQALIKTNQEAMRRLPPERLKAINEKLIGIDKRIKEFEKLKNKRPQEQLDKIEANIKSLNQNKKELSDSITKKQADYVAQIKREIDSHAKSAADYKTRVKKSREKLNALKNKISLQLKKIGEIKGRIKEIKGDTPKKERLKQQLDEANALHMKLKDQEKELSLRIKQEEDHIKTNAKRISELEAIAKHPERTLPELQKKIKELEEKIKSLEESKKPTSSEIRAHEKAIKELEKEKKIIEKSREITKEEKERLAKEIEAIEKSIIEAAPSGAKDWEGKLHRLIEDDGVQSTEELIWAQVEQTIDHILGDSDAKLLNPFLSKLGGSTRPFKARKLIIDQLQASPWHITDIQKIAEAHNRAMVPAIQLQRFAQSHGYKDIDDFLLGIGDTLRKEFDAQSAGLTGKQAQKLREQYNSNIEDMKAAIQMLQGVYGQGFNVLNSSGAEFFNNVMNWNYTRMLGHMTISSLPDLGMLVMRNGLMATLAHGIGESFSVVKKISKRDIRALGYAIETELGTQIKTYIEHSGLSTNPSPFTKGLNSLTRAFGNLSLMNPWTDMIQNMAGHIAINRILTTIHKVVNGESVAKKETTLLARLGISNEYFSEIAKFTKDNVYKGTRYADWTNWDIKTPTELNALKAFQAAVGKSIDEISLSPNLGDKPLLLQQKGAFGHMTNLMFQFKSFLFAATNRIFYSGIQNRNDINLYLGAVSMMGLGILGYVASSHLRGNKEIDLSTKNLLREGVDRSGILAIFGEGINIGQKLFQLGEVSRYKSRDAFGSVLGPTGGSVSQLVSLFNKLNPLSTAKGEWTTKDAEAVMRLMPLQNLFYLQRINRQLAHNIAVGLGATSVAE</sequence>
<name>A0A140AYN9_LEGPN</name>
<feature type="coiled-coil region" evidence="1">
    <location>
        <begin position="873"/>
        <end position="900"/>
    </location>
</feature>
<feature type="coiled-coil region" evidence="1">
    <location>
        <begin position="514"/>
        <end position="734"/>
    </location>
</feature>
<keyword evidence="3" id="KW-0614">Plasmid</keyword>
<geneLocation type="plasmid" evidence="3">
    <name>Mobile Element-1</name>
</geneLocation>
<dbReference type="EMBL" id="KT271770">
    <property type="protein sequence ID" value="ALK43936.1"/>
    <property type="molecule type" value="Genomic_DNA"/>
</dbReference>
<evidence type="ECO:0000256" key="1">
    <source>
        <dbReference type="SAM" id="Coils"/>
    </source>
</evidence>
<dbReference type="RefSeq" id="WP_061515191.1">
    <property type="nucleotide sequence ID" value="NZ_KQ973600.1"/>
</dbReference>